<organism evidence="1 2">
    <name type="scientific">Bacillus salitolerans</name>
    <dbReference type="NCBI Taxonomy" id="1437434"/>
    <lineage>
        <taxon>Bacteria</taxon>
        <taxon>Bacillati</taxon>
        <taxon>Bacillota</taxon>
        <taxon>Bacilli</taxon>
        <taxon>Bacillales</taxon>
        <taxon>Bacillaceae</taxon>
        <taxon>Bacillus</taxon>
    </lineage>
</organism>
<gene>
    <name evidence="1" type="ORF">ACFSCX_09750</name>
</gene>
<dbReference type="EMBL" id="JBHUEM010000011">
    <property type="protein sequence ID" value="MFD1736849.1"/>
    <property type="molecule type" value="Genomic_DNA"/>
</dbReference>
<evidence type="ECO:0000313" key="1">
    <source>
        <dbReference type="EMBL" id="MFD1736849.1"/>
    </source>
</evidence>
<accession>A0ABW4LNR3</accession>
<name>A0ABW4LNR3_9BACI</name>
<dbReference type="Proteomes" id="UP001597214">
    <property type="component" value="Unassembled WGS sequence"/>
</dbReference>
<proteinExistence type="predicted"/>
<evidence type="ECO:0000313" key="2">
    <source>
        <dbReference type="Proteomes" id="UP001597214"/>
    </source>
</evidence>
<protein>
    <submittedName>
        <fullName evidence="1">Uncharacterized protein</fullName>
    </submittedName>
</protein>
<dbReference type="RefSeq" id="WP_377928026.1">
    <property type="nucleotide sequence ID" value="NZ_JBHUEM010000011.1"/>
</dbReference>
<sequence length="133" mass="15956">MNNLVVWRKNIKVILYEGVSKNKSSIKKVINKTELDLRFRNSLEALDYLELVYGNGERFGKGVVFPFNKKKRIYKIGNWKRCVDGNYLFKIQLAEVVWINDNKSIKKRFLNLFKRKNKLTIEKINEFINLYYK</sequence>
<reference evidence="2" key="1">
    <citation type="journal article" date="2019" name="Int. J. Syst. Evol. Microbiol.">
        <title>The Global Catalogue of Microorganisms (GCM) 10K type strain sequencing project: providing services to taxonomists for standard genome sequencing and annotation.</title>
        <authorList>
            <consortium name="The Broad Institute Genomics Platform"/>
            <consortium name="The Broad Institute Genome Sequencing Center for Infectious Disease"/>
            <person name="Wu L."/>
            <person name="Ma J."/>
        </authorList>
    </citation>
    <scope>NUCLEOTIDE SEQUENCE [LARGE SCALE GENOMIC DNA]</scope>
    <source>
        <strain evidence="2">CCUG 49339</strain>
    </source>
</reference>
<comment type="caution">
    <text evidence="1">The sequence shown here is derived from an EMBL/GenBank/DDBJ whole genome shotgun (WGS) entry which is preliminary data.</text>
</comment>
<keyword evidence="2" id="KW-1185">Reference proteome</keyword>